<comment type="caution">
    <text evidence="2">The sequence shown here is derived from an EMBL/GenBank/DDBJ whole genome shotgun (WGS) entry which is preliminary data.</text>
</comment>
<accession>A0A834FK93</accession>
<dbReference type="Proteomes" id="UP000646548">
    <property type="component" value="Unassembled WGS sequence"/>
</dbReference>
<evidence type="ECO:0000256" key="1">
    <source>
        <dbReference type="SAM" id="MobiDB-lite"/>
    </source>
</evidence>
<organism evidence="2 3">
    <name type="scientific">Oryzias melastigma</name>
    <name type="common">Marine medaka</name>
    <dbReference type="NCBI Taxonomy" id="30732"/>
    <lineage>
        <taxon>Eukaryota</taxon>
        <taxon>Metazoa</taxon>
        <taxon>Chordata</taxon>
        <taxon>Craniata</taxon>
        <taxon>Vertebrata</taxon>
        <taxon>Euteleostomi</taxon>
        <taxon>Actinopterygii</taxon>
        <taxon>Neopterygii</taxon>
        <taxon>Teleostei</taxon>
        <taxon>Neoteleostei</taxon>
        <taxon>Acanthomorphata</taxon>
        <taxon>Ovalentaria</taxon>
        <taxon>Atherinomorphae</taxon>
        <taxon>Beloniformes</taxon>
        <taxon>Adrianichthyidae</taxon>
        <taxon>Oryziinae</taxon>
        <taxon>Oryzias</taxon>
    </lineage>
</organism>
<evidence type="ECO:0000313" key="2">
    <source>
        <dbReference type="EMBL" id="KAF6735728.1"/>
    </source>
</evidence>
<feature type="region of interest" description="Disordered" evidence="1">
    <location>
        <begin position="1"/>
        <end position="39"/>
    </location>
</feature>
<dbReference type="EMBL" id="WKFB01000101">
    <property type="protein sequence ID" value="KAF6735728.1"/>
    <property type="molecule type" value="Genomic_DNA"/>
</dbReference>
<reference evidence="2" key="1">
    <citation type="journal article" name="BMC Genomics">
        <title>Long-read sequencing and de novo genome assembly of marine medaka (Oryzias melastigma).</title>
        <authorList>
            <person name="Liang P."/>
            <person name="Saqib H.S.A."/>
            <person name="Ni X."/>
            <person name="Shen Y."/>
        </authorList>
    </citation>
    <scope>NUCLEOTIDE SEQUENCE</scope>
    <source>
        <strain evidence="2">Bigg-433</strain>
    </source>
</reference>
<evidence type="ECO:0000313" key="3">
    <source>
        <dbReference type="Proteomes" id="UP000646548"/>
    </source>
</evidence>
<dbReference type="AlphaFoldDB" id="A0A834FK93"/>
<sequence length="142" mass="16529">MRLNRQGAPNEMYISSSELVGGGKQKAGGKKEEEKTKNKKAIGRHDLALFVYPEDTCLDPSVRSIRNPNKYLQFPFLRRFGNIIHEDPQTFWSPRVLLWRWRRAHNRTAKRPLLGLELLNPLLRNSEEEMQIEERCADPGET</sequence>
<proteinExistence type="predicted"/>
<name>A0A834FK93_ORYME</name>
<gene>
    <name evidence="2" type="ORF">FQA47_024791</name>
</gene>
<protein>
    <submittedName>
        <fullName evidence="2">Uncharacterized protein</fullName>
    </submittedName>
</protein>